<accession>B8GR17</accession>
<reference evidence="7 8" key="1">
    <citation type="journal article" date="2011" name="Stand. Genomic Sci.">
        <title>Complete genome sequence of 'Thioalkalivibrio sulfidophilus' HL-EbGr7.</title>
        <authorList>
            <person name="Muyzer G."/>
            <person name="Sorokin D.Y."/>
            <person name="Mavromatis K."/>
            <person name="Lapidus A."/>
            <person name="Clum A."/>
            <person name="Ivanova N."/>
            <person name="Pati A."/>
            <person name="d'Haeseleer P."/>
            <person name="Woyke T."/>
            <person name="Kyrpides N.C."/>
        </authorList>
    </citation>
    <scope>NUCLEOTIDE SEQUENCE [LARGE SCALE GENOMIC DNA]</scope>
    <source>
        <strain evidence="7 8">HL-EbGR7</strain>
    </source>
</reference>
<organism evidence="7 8">
    <name type="scientific">Thioalkalivibrio sulfidiphilus (strain HL-EbGR7)</name>
    <dbReference type="NCBI Taxonomy" id="396588"/>
    <lineage>
        <taxon>Bacteria</taxon>
        <taxon>Pseudomonadati</taxon>
        <taxon>Pseudomonadota</taxon>
        <taxon>Gammaproteobacteria</taxon>
        <taxon>Chromatiales</taxon>
        <taxon>Ectothiorhodospiraceae</taxon>
        <taxon>Thioalkalivibrio</taxon>
    </lineage>
</organism>
<dbReference type="InterPro" id="IPR036196">
    <property type="entry name" value="Ptyr_pPase_sf"/>
</dbReference>
<dbReference type="InterPro" id="IPR017867">
    <property type="entry name" value="Tyr_phospatase_low_mol_wt"/>
</dbReference>
<name>B8GR17_THISH</name>
<keyword evidence="3" id="KW-0378">Hydrolase</keyword>
<evidence type="ECO:0000313" key="7">
    <source>
        <dbReference type="EMBL" id="ACL72437.1"/>
    </source>
</evidence>
<dbReference type="SMART" id="SM00226">
    <property type="entry name" value="LMWPc"/>
    <property type="match status" value="1"/>
</dbReference>
<dbReference type="Proteomes" id="UP000002383">
    <property type="component" value="Chromosome"/>
</dbReference>
<dbReference type="PANTHER" id="PTHR11717:SF7">
    <property type="entry name" value="LOW MOLECULAR WEIGHT PHOSPHOTYROSINE PROTEIN PHOSPHATASE"/>
    <property type="match status" value="1"/>
</dbReference>
<evidence type="ECO:0000256" key="2">
    <source>
        <dbReference type="ARBA" id="ARBA00013064"/>
    </source>
</evidence>
<dbReference type="HOGENOM" id="CLU_071415_2_2_6"/>
<dbReference type="OrthoDB" id="9784339at2"/>
<dbReference type="GO" id="GO:0004725">
    <property type="term" value="F:protein tyrosine phosphatase activity"/>
    <property type="evidence" value="ECO:0007669"/>
    <property type="project" value="UniProtKB-EC"/>
</dbReference>
<dbReference type="EMBL" id="CP001339">
    <property type="protein sequence ID" value="ACL72437.1"/>
    <property type="molecule type" value="Genomic_DNA"/>
</dbReference>
<proteinExistence type="inferred from homology"/>
<dbReference type="Gene3D" id="3.40.50.2300">
    <property type="match status" value="1"/>
</dbReference>
<dbReference type="CDD" id="cd16343">
    <property type="entry name" value="LMWPTP"/>
    <property type="match status" value="1"/>
</dbReference>
<feature type="active site" evidence="5">
    <location>
        <position position="14"/>
    </location>
</feature>
<keyword evidence="4" id="KW-0904">Protein phosphatase</keyword>
<dbReference type="AlphaFoldDB" id="B8GR17"/>
<dbReference type="RefSeq" id="WP_012637920.1">
    <property type="nucleotide sequence ID" value="NC_011901.1"/>
</dbReference>
<dbReference type="EC" id="3.1.3.48" evidence="2"/>
<dbReference type="Pfam" id="PF01451">
    <property type="entry name" value="LMWPc"/>
    <property type="match status" value="1"/>
</dbReference>
<dbReference type="eggNOG" id="COG0394">
    <property type="taxonomic scope" value="Bacteria"/>
</dbReference>
<sequence length="158" mass="17971">MVNVLFVCMGNICRSPIAHGVFERQVNEAGLGHLVRVDSAGTHAYHVGSPPDERAQRTAMSRGVDLSRQRARLLDADDFERYDYVLVMDEENLHNALRICPEGYRDRVRLLLEFAEARDEREVPDPYYGGNAGFERVFDMVEDAVEGLMGHLRRQHGL</sequence>
<dbReference type="PRINTS" id="PR00719">
    <property type="entry name" value="LMWPTPASE"/>
</dbReference>
<dbReference type="STRING" id="396588.Tgr7_1352"/>
<dbReference type="FunFam" id="3.40.50.2300:FF:000113">
    <property type="entry name" value="Low molecular weight protein-tyrosine-phosphatase"/>
    <property type="match status" value="1"/>
</dbReference>
<evidence type="ECO:0000259" key="6">
    <source>
        <dbReference type="SMART" id="SM00226"/>
    </source>
</evidence>
<evidence type="ECO:0000313" key="8">
    <source>
        <dbReference type="Proteomes" id="UP000002383"/>
    </source>
</evidence>
<feature type="active site" description="Proton donor" evidence="5">
    <location>
        <position position="125"/>
    </location>
</feature>
<protein>
    <recommendedName>
        <fullName evidence="2">protein-tyrosine-phosphatase</fullName>
        <ecNumber evidence="2">3.1.3.48</ecNumber>
    </recommendedName>
</protein>
<dbReference type="KEGG" id="tgr:Tgr7_1352"/>
<dbReference type="InterPro" id="IPR023485">
    <property type="entry name" value="Ptyr_pPase"/>
</dbReference>
<evidence type="ECO:0000256" key="1">
    <source>
        <dbReference type="ARBA" id="ARBA00011063"/>
    </source>
</evidence>
<dbReference type="InterPro" id="IPR050438">
    <property type="entry name" value="LMW_PTPase"/>
</dbReference>
<feature type="domain" description="Phosphotyrosine protein phosphatase I" evidence="6">
    <location>
        <begin position="2"/>
        <end position="151"/>
    </location>
</feature>
<evidence type="ECO:0000256" key="3">
    <source>
        <dbReference type="ARBA" id="ARBA00022801"/>
    </source>
</evidence>
<dbReference type="SUPFAM" id="SSF52788">
    <property type="entry name" value="Phosphotyrosine protein phosphatases I"/>
    <property type="match status" value="1"/>
</dbReference>
<evidence type="ECO:0000256" key="5">
    <source>
        <dbReference type="PIRSR" id="PIRSR617867-1"/>
    </source>
</evidence>
<dbReference type="PANTHER" id="PTHR11717">
    <property type="entry name" value="LOW MOLECULAR WEIGHT PROTEIN TYROSINE PHOSPHATASE"/>
    <property type="match status" value="1"/>
</dbReference>
<gene>
    <name evidence="7" type="ordered locus">Tgr7_1352</name>
</gene>
<evidence type="ECO:0000256" key="4">
    <source>
        <dbReference type="ARBA" id="ARBA00022912"/>
    </source>
</evidence>
<keyword evidence="8" id="KW-1185">Reference proteome</keyword>
<feature type="active site" description="Nucleophile" evidence="5">
    <location>
        <position position="8"/>
    </location>
</feature>
<comment type="similarity">
    <text evidence="1">Belongs to the low molecular weight phosphotyrosine protein phosphatase family.</text>
</comment>